<organism evidence="3">
    <name type="scientific">Tanacetum cinerariifolium</name>
    <name type="common">Dalmatian daisy</name>
    <name type="synonym">Chrysanthemum cinerariifolium</name>
    <dbReference type="NCBI Taxonomy" id="118510"/>
    <lineage>
        <taxon>Eukaryota</taxon>
        <taxon>Viridiplantae</taxon>
        <taxon>Streptophyta</taxon>
        <taxon>Embryophyta</taxon>
        <taxon>Tracheophyta</taxon>
        <taxon>Spermatophyta</taxon>
        <taxon>Magnoliopsida</taxon>
        <taxon>eudicotyledons</taxon>
        <taxon>Gunneridae</taxon>
        <taxon>Pentapetalae</taxon>
        <taxon>asterids</taxon>
        <taxon>campanulids</taxon>
        <taxon>Asterales</taxon>
        <taxon>Asteraceae</taxon>
        <taxon>Asteroideae</taxon>
        <taxon>Anthemideae</taxon>
        <taxon>Anthemidinae</taxon>
        <taxon>Tanacetum</taxon>
    </lineage>
</organism>
<reference evidence="3" key="1">
    <citation type="journal article" date="2019" name="Sci. Rep.">
        <title>Draft genome of Tanacetum cinerariifolium, the natural source of mosquito coil.</title>
        <authorList>
            <person name="Yamashiro T."/>
            <person name="Shiraishi A."/>
            <person name="Satake H."/>
            <person name="Nakayama K."/>
        </authorList>
    </citation>
    <scope>NUCLEOTIDE SEQUENCE</scope>
</reference>
<dbReference type="EMBL" id="BKCJ010343328">
    <property type="protein sequence ID" value="GEZ92835.1"/>
    <property type="molecule type" value="Genomic_DNA"/>
</dbReference>
<evidence type="ECO:0000259" key="2">
    <source>
        <dbReference type="Pfam" id="PF13966"/>
    </source>
</evidence>
<sequence length="562" mass="63905">MFDETPQNKGITSSLKACLGTKPKLGRGSKAKEGPRVLSTTSDIIGGFIRMTKRQMNLHGKSHNIWVMCPTCRLHTKSEAYVTVKGSYNTKYKDLNELLSWCKRKKKQALIFKVDFAKAYDSVRWDYLLVVLHAFGFGPNWCKWIRGTFSSAMASILVNGSPTSELPFFCGLKQGDPLAPFLFILIMESLHICFSRAVSDGFFKGIDIQASGLKINLLKSQVLGVGVPRNIVHQGASLVGYAVMQTPFRYLGVSVGEQMSRKSTWVNTIQELHSRLSKWKVKTLSVGGRLTLLKSVLGSSPLYNMSIYKVPKGVLHDMESIRSNFFNEADLSEKKITWVAWERVLASKKNGGLGFDFVSRCKKRVGDGCNTRFWLDTWVFDCPLSVRFPRIFALEKDKAVFVSVKLGAISIDDSFRRPIRDGVERQQWVELSSILDYLFLPSSVVATRWVKYIPIKINIFTWRARLDRLPTRYNLAKRGVVLESPLCLICGSVREDSIHILFQCELAKLVFRKIFRWWDLDSNDISSFSDWDVWFSTIRLPSKLKLILEGVFYVSLVAYLDV</sequence>
<evidence type="ECO:0000259" key="1">
    <source>
        <dbReference type="Pfam" id="PF00078"/>
    </source>
</evidence>
<gene>
    <name evidence="3" type="ORF">Tci_564808</name>
</gene>
<comment type="caution">
    <text evidence="3">The sequence shown here is derived from an EMBL/GenBank/DDBJ whole genome shotgun (WGS) entry which is preliminary data.</text>
</comment>
<dbReference type="PANTHER" id="PTHR33116">
    <property type="entry name" value="REVERSE TRANSCRIPTASE ZINC-BINDING DOMAIN-CONTAINING PROTEIN-RELATED-RELATED"/>
    <property type="match status" value="1"/>
</dbReference>
<dbReference type="PANTHER" id="PTHR33116:SF79">
    <property type="entry name" value="REVERSE TRANSCRIPTASE DOMAIN, ZINC FINGER, CCHC-TYPE-RELATED"/>
    <property type="match status" value="1"/>
</dbReference>
<dbReference type="Pfam" id="PF13966">
    <property type="entry name" value="zf-RVT"/>
    <property type="match status" value="1"/>
</dbReference>
<feature type="domain" description="Reverse transcriptase" evidence="1">
    <location>
        <begin position="99"/>
        <end position="190"/>
    </location>
</feature>
<dbReference type="InterPro" id="IPR026960">
    <property type="entry name" value="RVT-Znf"/>
</dbReference>
<protein>
    <recommendedName>
        <fullName evidence="4">RNA-directed DNA polymerase, eukaryota</fullName>
    </recommendedName>
</protein>
<evidence type="ECO:0008006" key="4">
    <source>
        <dbReference type="Google" id="ProtNLM"/>
    </source>
</evidence>
<dbReference type="InterPro" id="IPR000477">
    <property type="entry name" value="RT_dom"/>
</dbReference>
<dbReference type="Pfam" id="PF00078">
    <property type="entry name" value="RVT_1"/>
    <property type="match status" value="1"/>
</dbReference>
<proteinExistence type="predicted"/>
<dbReference type="AlphaFoldDB" id="A0A699IWV4"/>
<name>A0A699IWV4_TANCI</name>
<feature type="domain" description="Reverse transcriptase zinc-binding" evidence="2">
    <location>
        <begin position="446"/>
        <end position="508"/>
    </location>
</feature>
<accession>A0A699IWV4</accession>
<evidence type="ECO:0000313" key="3">
    <source>
        <dbReference type="EMBL" id="GEZ92835.1"/>
    </source>
</evidence>